<dbReference type="EMBL" id="JYDP01010225">
    <property type="protein sequence ID" value="KRY62010.1"/>
    <property type="molecule type" value="Genomic_DNA"/>
</dbReference>
<comment type="caution">
    <text evidence="1">The sequence shown here is derived from an EMBL/GenBank/DDBJ whole genome shotgun (WGS) entry which is preliminary data.</text>
</comment>
<organism evidence="1 2">
    <name type="scientific">Trichinella zimbabwensis</name>
    <dbReference type="NCBI Taxonomy" id="268475"/>
    <lineage>
        <taxon>Eukaryota</taxon>
        <taxon>Metazoa</taxon>
        <taxon>Ecdysozoa</taxon>
        <taxon>Nematoda</taxon>
        <taxon>Enoplea</taxon>
        <taxon>Dorylaimia</taxon>
        <taxon>Trichinellida</taxon>
        <taxon>Trichinellidae</taxon>
        <taxon>Trichinella</taxon>
    </lineage>
</organism>
<dbReference type="AlphaFoldDB" id="A0A0V1DKH8"/>
<protein>
    <submittedName>
        <fullName evidence="1">Uncharacterized protein</fullName>
    </submittedName>
</protein>
<feature type="non-terminal residue" evidence="1">
    <location>
        <position position="35"/>
    </location>
</feature>
<reference evidence="1 2" key="1">
    <citation type="submission" date="2015-01" db="EMBL/GenBank/DDBJ databases">
        <title>Evolution of Trichinella species and genotypes.</title>
        <authorList>
            <person name="Korhonen P.K."/>
            <person name="Edoardo P."/>
            <person name="Giuseppe L.R."/>
            <person name="Gasser R.B."/>
        </authorList>
    </citation>
    <scope>NUCLEOTIDE SEQUENCE [LARGE SCALE GENOMIC DNA]</scope>
    <source>
        <strain evidence="1">ISS1029</strain>
    </source>
</reference>
<proteinExistence type="predicted"/>
<name>A0A0V1DKH8_9BILA</name>
<evidence type="ECO:0000313" key="1">
    <source>
        <dbReference type="EMBL" id="KRY62010.1"/>
    </source>
</evidence>
<evidence type="ECO:0000313" key="2">
    <source>
        <dbReference type="Proteomes" id="UP000055024"/>
    </source>
</evidence>
<keyword evidence="2" id="KW-1185">Reference proteome</keyword>
<accession>A0A0V1DKH8</accession>
<sequence>MFNIVAYVFFFSVSKLGSPLNELGALLEEEKDCDC</sequence>
<dbReference type="Proteomes" id="UP000055024">
    <property type="component" value="Unassembled WGS sequence"/>
</dbReference>
<gene>
    <name evidence="1" type="ORF">T11_10327</name>
</gene>